<dbReference type="EMBL" id="UINC01085354">
    <property type="protein sequence ID" value="SVC32819.1"/>
    <property type="molecule type" value="Genomic_DNA"/>
</dbReference>
<sequence>MPGIASRIFKEILKNFLAVSVFMLFFIKAEPQAACRGEGYMGISSRDPIMSWVDLTYSPVYSSASTSGTSGCKNWDFGYERYAENVLRQFLKKSHEQLLSETVQGQG</sequence>
<evidence type="ECO:0000313" key="1">
    <source>
        <dbReference type="EMBL" id="SVC32819.1"/>
    </source>
</evidence>
<name>A0A382L868_9ZZZZ</name>
<gene>
    <name evidence="1" type="ORF">METZ01_LOCUS285673</name>
</gene>
<dbReference type="AlphaFoldDB" id="A0A382L868"/>
<organism evidence="1">
    <name type="scientific">marine metagenome</name>
    <dbReference type="NCBI Taxonomy" id="408172"/>
    <lineage>
        <taxon>unclassified sequences</taxon>
        <taxon>metagenomes</taxon>
        <taxon>ecological metagenomes</taxon>
    </lineage>
</organism>
<accession>A0A382L868</accession>
<reference evidence="1" key="1">
    <citation type="submission" date="2018-05" db="EMBL/GenBank/DDBJ databases">
        <authorList>
            <person name="Lanie J.A."/>
            <person name="Ng W.-L."/>
            <person name="Kazmierczak K.M."/>
            <person name="Andrzejewski T.M."/>
            <person name="Davidsen T.M."/>
            <person name="Wayne K.J."/>
            <person name="Tettelin H."/>
            <person name="Glass J.I."/>
            <person name="Rusch D."/>
            <person name="Podicherti R."/>
            <person name="Tsui H.-C.T."/>
            <person name="Winkler M.E."/>
        </authorList>
    </citation>
    <scope>NUCLEOTIDE SEQUENCE</scope>
</reference>
<feature type="non-terminal residue" evidence="1">
    <location>
        <position position="107"/>
    </location>
</feature>
<protein>
    <submittedName>
        <fullName evidence="1">Uncharacterized protein</fullName>
    </submittedName>
</protein>
<proteinExistence type="predicted"/>